<accession>A0ABS3RNL7</accession>
<evidence type="ECO:0000313" key="1">
    <source>
        <dbReference type="EMBL" id="MBO2458211.1"/>
    </source>
</evidence>
<dbReference type="InterPro" id="IPR035944">
    <property type="entry name" value="YfbM-like_sf"/>
</dbReference>
<sequence length="163" mass="18282">MDRVLADPEWGRTFAEELRDAEGIDRYTSMSQSTDRCFDTAMWDALQILIGRALPKLDTCPILGGTPFGERWRYDKPRFLTLEQVCALAEQLAALPFDRLVDAYDARALAEACNGPWGRDNLFCLKDTYGAFSLSYFPGAAASGQAMVLYRAENSRPQNPQPM</sequence>
<dbReference type="Proteomes" id="UP000680206">
    <property type="component" value="Unassembled WGS sequence"/>
</dbReference>
<gene>
    <name evidence="1" type="ORF">J4709_11600</name>
</gene>
<comment type="caution">
    <text evidence="1">The sequence shown here is derived from an EMBL/GenBank/DDBJ whole genome shotgun (WGS) entry which is preliminary data.</text>
</comment>
<dbReference type="Pfam" id="PF08974">
    <property type="entry name" value="DUF1877"/>
    <property type="match status" value="1"/>
</dbReference>
<organism evidence="1 2">
    <name type="scientific">Actinomadura violacea</name>
    <dbReference type="NCBI Taxonomy" id="2819934"/>
    <lineage>
        <taxon>Bacteria</taxon>
        <taxon>Bacillati</taxon>
        <taxon>Actinomycetota</taxon>
        <taxon>Actinomycetes</taxon>
        <taxon>Streptosporangiales</taxon>
        <taxon>Thermomonosporaceae</taxon>
        <taxon>Actinomadura</taxon>
    </lineage>
</organism>
<evidence type="ECO:0000313" key="2">
    <source>
        <dbReference type="Proteomes" id="UP000680206"/>
    </source>
</evidence>
<protein>
    <submittedName>
        <fullName evidence="1">DUF1877 family protein</fullName>
    </submittedName>
</protein>
<proteinExistence type="predicted"/>
<name>A0ABS3RNL7_9ACTN</name>
<keyword evidence="2" id="KW-1185">Reference proteome</keyword>
<dbReference type="EMBL" id="JAGEPF010000007">
    <property type="protein sequence ID" value="MBO2458211.1"/>
    <property type="molecule type" value="Genomic_DNA"/>
</dbReference>
<reference evidence="1 2" key="1">
    <citation type="submission" date="2021-03" db="EMBL/GenBank/DDBJ databases">
        <title>Actinomadura violae sp. nov., isolated from lichen in Thailand.</title>
        <authorList>
            <person name="Kanchanasin P."/>
            <person name="Saeng-In P."/>
            <person name="Phongsopitanun W."/>
            <person name="Yuki M."/>
            <person name="Kudo T."/>
            <person name="Ohkuma M."/>
            <person name="Tanasupawat S."/>
        </authorList>
    </citation>
    <scope>NUCLEOTIDE SEQUENCE [LARGE SCALE GENOMIC DNA]</scope>
    <source>
        <strain evidence="1 2">LCR2-06</strain>
    </source>
</reference>
<dbReference type="Gene3D" id="3.40.1760.10">
    <property type="entry name" value="YfbM-like super family"/>
    <property type="match status" value="1"/>
</dbReference>
<dbReference type="InterPro" id="IPR015068">
    <property type="entry name" value="DUF1877"/>
</dbReference>